<feature type="coiled-coil region" evidence="1">
    <location>
        <begin position="137"/>
        <end position="171"/>
    </location>
</feature>
<keyword evidence="3" id="KW-1185">Reference proteome</keyword>
<sequence>MAETFYLIKKSILFDFFHAEESIMKFPNKTAYELRQYFNQLTLTQLIEINRSYEPHFYRLDDRISQCTVGLISVNARLIALTQRKQAYEQTLEAVELREAEYQKVLASVLDDSSRTGRFLARKALSASPMETYDFELFNIETEISRVSNKIEQLIETSTDLEQKKRRAVSELRTLNSVIEEKRQYLADASQTAQPSIS</sequence>
<dbReference type="Proteomes" id="UP000054926">
    <property type="component" value="Unassembled WGS sequence"/>
</dbReference>
<reference evidence="2 3" key="1">
    <citation type="submission" date="2015-11" db="EMBL/GenBank/DDBJ databases">
        <title>Genomic analysis of 38 Legionella species identifies large and diverse effector repertoires.</title>
        <authorList>
            <person name="Burstein D."/>
            <person name="Amaro F."/>
            <person name="Zusman T."/>
            <person name="Lifshitz Z."/>
            <person name="Cohen O."/>
            <person name="Gilbert J.A."/>
            <person name="Pupko T."/>
            <person name="Shuman H.A."/>
            <person name="Segal G."/>
        </authorList>
    </citation>
    <scope>NUCLEOTIDE SEQUENCE [LARGE SCALE GENOMIC DNA]</scope>
    <source>
        <strain evidence="2 3">IMVS3376</strain>
    </source>
</reference>
<accession>A0A0W0ZJD7</accession>
<dbReference type="PATRIC" id="fig|947033.5.peg.2409"/>
<proteinExistence type="predicted"/>
<dbReference type="RefSeq" id="WP_058511068.1">
    <property type="nucleotide sequence ID" value="NZ_DAIOMV010000003.1"/>
</dbReference>
<evidence type="ECO:0000313" key="2">
    <source>
        <dbReference type="EMBL" id="KTD69113.1"/>
    </source>
</evidence>
<dbReference type="EMBL" id="LNYY01000019">
    <property type="protein sequence ID" value="KTD69113.1"/>
    <property type="molecule type" value="Genomic_DNA"/>
</dbReference>
<organism evidence="2 3">
    <name type="scientific">Legionella steelei</name>
    <dbReference type="NCBI Taxonomy" id="947033"/>
    <lineage>
        <taxon>Bacteria</taxon>
        <taxon>Pseudomonadati</taxon>
        <taxon>Pseudomonadota</taxon>
        <taxon>Gammaproteobacteria</taxon>
        <taxon>Legionellales</taxon>
        <taxon>Legionellaceae</taxon>
        <taxon>Legionella</taxon>
    </lineage>
</organism>
<feature type="coiled-coil region" evidence="1">
    <location>
        <begin position="78"/>
        <end position="105"/>
    </location>
</feature>
<evidence type="ECO:0000256" key="1">
    <source>
        <dbReference type="SAM" id="Coils"/>
    </source>
</evidence>
<name>A0A0W0ZJD7_9GAMM</name>
<comment type="caution">
    <text evidence="2">The sequence shown here is derived from an EMBL/GenBank/DDBJ whole genome shotgun (WGS) entry which is preliminary data.</text>
</comment>
<keyword evidence="1" id="KW-0175">Coiled coil</keyword>
<evidence type="ECO:0000313" key="3">
    <source>
        <dbReference type="Proteomes" id="UP000054926"/>
    </source>
</evidence>
<gene>
    <name evidence="2" type="ORF">Lste_2271</name>
</gene>
<dbReference type="AlphaFoldDB" id="A0A0W0ZJD7"/>
<protein>
    <submittedName>
        <fullName evidence="2">Uncharacterized protein</fullName>
    </submittedName>
</protein>